<protein>
    <submittedName>
        <fullName evidence="2">Uncharacterized protein</fullName>
    </submittedName>
</protein>
<sequence>MRTTKLYSFNTGTSVAGINGNVLVLGAVLEFPFGYVINMFLEGLPAILLIGVLYWRGFLKLAEWLVEVIPPKYFVHLIEWVRVGNALYVTNDSSPLPLSVPDRTLSGAVREGPRVAVPALNRVS</sequence>
<reference evidence="3" key="1">
    <citation type="journal article" date="2019" name="Int. J. Syst. Evol. Microbiol.">
        <title>The Global Catalogue of Microorganisms (GCM) 10K type strain sequencing project: providing services to taxonomists for standard genome sequencing and annotation.</title>
        <authorList>
            <consortium name="The Broad Institute Genomics Platform"/>
            <consortium name="The Broad Institute Genome Sequencing Center for Infectious Disease"/>
            <person name="Wu L."/>
            <person name="Ma J."/>
        </authorList>
    </citation>
    <scope>NUCLEOTIDE SEQUENCE [LARGE SCALE GENOMIC DNA]</scope>
    <source>
        <strain evidence="3">CCUG 63830</strain>
    </source>
</reference>
<keyword evidence="1" id="KW-0812">Transmembrane</keyword>
<organism evidence="2 3">
    <name type="scientific">Deinococcus multiflagellatus</name>
    <dbReference type="NCBI Taxonomy" id="1656887"/>
    <lineage>
        <taxon>Bacteria</taxon>
        <taxon>Thermotogati</taxon>
        <taxon>Deinococcota</taxon>
        <taxon>Deinococci</taxon>
        <taxon>Deinococcales</taxon>
        <taxon>Deinococcaceae</taxon>
        <taxon>Deinococcus</taxon>
    </lineage>
</organism>
<dbReference type="EMBL" id="JBHSWB010000002">
    <property type="protein sequence ID" value="MFC6662626.1"/>
    <property type="molecule type" value="Genomic_DNA"/>
</dbReference>
<proteinExistence type="predicted"/>
<feature type="transmembrane region" description="Helical" evidence="1">
    <location>
        <begin position="7"/>
        <end position="29"/>
    </location>
</feature>
<gene>
    <name evidence="2" type="ORF">ACFP90_21450</name>
</gene>
<dbReference type="RefSeq" id="WP_224611029.1">
    <property type="nucleotide sequence ID" value="NZ_JAIQXV010000016.1"/>
</dbReference>
<feature type="transmembrane region" description="Helical" evidence="1">
    <location>
        <begin position="35"/>
        <end position="55"/>
    </location>
</feature>
<evidence type="ECO:0000256" key="1">
    <source>
        <dbReference type="SAM" id="Phobius"/>
    </source>
</evidence>
<keyword evidence="3" id="KW-1185">Reference proteome</keyword>
<accession>A0ABW1ZP00</accession>
<evidence type="ECO:0000313" key="3">
    <source>
        <dbReference type="Proteomes" id="UP001596317"/>
    </source>
</evidence>
<evidence type="ECO:0000313" key="2">
    <source>
        <dbReference type="EMBL" id="MFC6662626.1"/>
    </source>
</evidence>
<dbReference type="Proteomes" id="UP001596317">
    <property type="component" value="Unassembled WGS sequence"/>
</dbReference>
<comment type="caution">
    <text evidence="2">The sequence shown here is derived from an EMBL/GenBank/DDBJ whole genome shotgun (WGS) entry which is preliminary data.</text>
</comment>
<keyword evidence="1" id="KW-0472">Membrane</keyword>
<name>A0ABW1ZP00_9DEIO</name>
<keyword evidence="1" id="KW-1133">Transmembrane helix</keyword>